<reference evidence="2" key="1">
    <citation type="submission" date="2022-09" db="EMBL/GenBank/DDBJ databases">
        <title>Tahibacter sp. nov., isolated from a fresh water.</title>
        <authorList>
            <person name="Baek J.H."/>
            <person name="Lee J.K."/>
            <person name="Kim J.M."/>
            <person name="Jeon C.O."/>
        </authorList>
    </citation>
    <scope>NUCLEOTIDE SEQUENCE</scope>
    <source>
        <strain evidence="2">W38</strain>
    </source>
</reference>
<evidence type="ECO:0000313" key="2">
    <source>
        <dbReference type="EMBL" id="UXI69551.1"/>
    </source>
</evidence>
<feature type="chain" id="PRO_5047548366" description="DUF3298 domain-containing protein" evidence="1">
    <location>
        <begin position="25"/>
        <end position="235"/>
    </location>
</feature>
<evidence type="ECO:0000313" key="3">
    <source>
        <dbReference type="Proteomes" id="UP001064632"/>
    </source>
</evidence>
<dbReference type="RefSeq" id="WP_261696505.1">
    <property type="nucleotide sequence ID" value="NZ_CP104694.1"/>
</dbReference>
<name>A0ABY6BLW9_9GAMM</name>
<gene>
    <name evidence="2" type="ORF">N4264_07880</name>
</gene>
<sequence length="235" mass="25112">MTSKTPAIRIVVGALALGTATASAGPIDWARQKLGGKSEPRPGVVAHQEAGPLNLLVDQPTRFPIDAAAPEAELPRGRSHFRRVELARPLPQATVEVRVIAQEAEKGRGHTVFKPVLYLLDGAGNIRETVAVEPLKLDIRPFRPTELFGCARVKDLQRFLVATTEKDIGSAFESGARDQVKAPTKGGFYYSTDAVKVKLPFVATGELVMTVSDGAKPGRGCEAPVSEAKVAQTKP</sequence>
<dbReference type="EMBL" id="CP104694">
    <property type="protein sequence ID" value="UXI69551.1"/>
    <property type="molecule type" value="Genomic_DNA"/>
</dbReference>
<dbReference type="Proteomes" id="UP001064632">
    <property type="component" value="Chromosome"/>
</dbReference>
<proteinExistence type="predicted"/>
<feature type="signal peptide" evidence="1">
    <location>
        <begin position="1"/>
        <end position="24"/>
    </location>
</feature>
<keyword evidence="1" id="KW-0732">Signal</keyword>
<evidence type="ECO:0000256" key="1">
    <source>
        <dbReference type="SAM" id="SignalP"/>
    </source>
</evidence>
<evidence type="ECO:0008006" key="4">
    <source>
        <dbReference type="Google" id="ProtNLM"/>
    </source>
</evidence>
<organism evidence="2 3">
    <name type="scientific">Tahibacter amnicola</name>
    <dbReference type="NCBI Taxonomy" id="2976241"/>
    <lineage>
        <taxon>Bacteria</taxon>
        <taxon>Pseudomonadati</taxon>
        <taxon>Pseudomonadota</taxon>
        <taxon>Gammaproteobacteria</taxon>
        <taxon>Lysobacterales</taxon>
        <taxon>Rhodanobacteraceae</taxon>
        <taxon>Tahibacter</taxon>
    </lineage>
</organism>
<accession>A0ABY6BLW9</accession>
<protein>
    <recommendedName>
        <fullName evidence="4">DUF3298 domain-containing protein</fullName>
    </recommendedName>
</protein>
<keyword evidence="3" id="KW-1185">Reference proteome</keyword>